<dbReference type="EMBL" id="OV696698">
    <property type="protein sequence ID" value="CAH1243169.1"/>
    <property type="molecule type" value="Genomic_DNA"/>
</dbReference>
<feature type="transmembrane region" description="Helical" evidence="6">
    <location>
        <begin position="74"/>
        <end position="97"/>
    </location>
</feature>
<evidence type="ECO:0000256" key="5">
    <source>
        <dbReference type="ARBA" id="ARBA00023136"/>
    </source>
</evidence>
<dbReference type="PANTHER" id="PTHR10165:SF102">
    <property type="entry name" value="PHOSPHATIDIC ACID PHOSPHATASE TYPE 2_HALOPEROXIDASE DOMAIN-CONTAINING PROTEIN"/>
    <property type="match status" value="1"/>
</dbReference>
<dbReference type="InterPro" id="IPR000326">
    <property type="entry name" value="PAP2/HPO"/>
</dbReference>
<dbReference type="OrthoDB" id="10030083at2759"/>
<feature type="transmembrane region" description="Helical" evidence="6">
    <location>
        <begin position="264"/>
        <end position="286"/>
    </location>
</feature>
<comment type="similarity">
    <text evidence="2">Belongs to the PA-phosphatase related phosphoesterase family.</text>
</comment>
<feature type="domain" description="Phosphatidic acid phosphatase type 2/haloperoxidase" evidence="7">
    <location>
        <begin position="127"/>
        <end position="279"/>
    </location>
</feature>
<dbReference type="AlphaFoldDB" id="A0A8J9YX06"/>
<evidence type="ECO:0000256" key="1">
    <source>
        <dbReference type="ARBA" id="ARBA00004141"/>
    </source>
</evidence>
<gene>
    <name evidence="8" type="primary">PLPPR2</name>
    <name evidence="8" type="ORF">BLAG_LOCUS6257</name>
</gene>
<dbReference type="InterPro" id="IPR043216">
    <property type="entry name" value="PAP-like"/>
</dbReference>
<evidence type="ECO:0000256" key="4">
    <source>
        <dbReference type="ARBA" id="ARBA00022989"/>
    </source>
</evidence>
<dbReference type="GO" id="GO:0007165">
    <property type="term" value="P:signal transduction"/>
    <property type="evidence" value="ECO:0007669"/>
    <property type="project" value="TreeGrafter"/>
</dbReference>
<dbReference type="PANTHER" id="PTHR10165">
    <property type="entry name" value="LIPID PHOSPHATE PHOSPHATASE"/>
    <property type="match status" value="1"/>
</dbReference>
<dbReference type="GO" id="GO:0008195">
    <property type="term" value="F:phosphatidate phosphatase activity"/>
    <property type="evidence" value="ECO:0007669"/>
    <property type="project" value="TreeGrafter"/>
</dbReference>
<reference evidence="8" key="1">
    <citation type="submission" date="2022-01" db="EMBL/GenBank/DDBJ databases">
        <authorList>
            <person name="Braso-Vives M."/>
        </authorList>
    </citation>
    <scope>NUCLEOTIDE SEQUENCE</scope>
</reference>
<evidence type="ECO:0000256" key="6">
    <source>
        <dbReference type="SAM" id="Phobius"/>
    </source>
</evidence>
<organism evidence="8 9">
    <name type="scientific">Branchiostoma lanceolatum</name>
    <name type="common">Common lancelet</name>
    <name type="synonym">Amphioxus lanceolatum</name>
    <dbReference type="NCBI Taxonomy" id="7740"/>
    <lineage>
        <taxon>Eukaryota</taxon>
        <taxon>Metazoa</taxon>
        <taxon>Chordata</taxon>
        <taxon>Cephalochordata</taxon>
        <taxon>Leptocardii</taxon>
        <taxon>Amphioxiformes</taxon>
        <taxon>Branchiostomatidae</taxon>
        <taxon>Branchiostoma</taxon>
    </lineage>
</organism>
<dbReference type="GO" id="GO:0006644">
    <property type="term" value="P:phospholipid metabolic process"/>
    <property type="evidence" value="ECO:0007669"/>
    <property type="project" value="InterPro"/>
</dbReference>
<dbReference type="SUPFAM" id="SSF48317">
    <property type="entry name" value="Acid phosphatase/Vanadium-dependent haloperoxidase"/>
    <property type="match status" value="1"/>
</dbReference>
<evidence type="ECO:0000313" key="9">
    <source>
        <dbReference type="Proteomes" id="UP000838412"/>
    </source>
</evidence>
<dbReference type="Gene3D" id="1.20.144.10">
    <property type="entry name" value="Phosphatidic acid phosphatase type 2/haloperoxidase"/>
    <property type="match status" value="1"/>
</dbReference>
<keyword evidence="3 6" id="KW-0812">Transmembrane</keyword>
<dbReference type="Pfam" id="PF01569">
    <property type="entry name" value="PAP2"/>
    <property type="match status" value="1"/>
</dbReference>
<accession>A0A8J9YX06</accession>
<dbReference type="CDD" id="cd03384">
    <property type="entry name" value="PAP2_wunen"/>
    <property type="match status" value="1"/>
</dbReference>
<keyword evidence="9" id="KW-1185">Reference proteome</keyword>
<dbReference type="GO" id="GO:0005886">
    <property type="term" value="C:plasma membrane"/>
    <property type="evidence" value="ECO:0007669"/>
    <property type="project" value="TreeGrafter"/>
</dbReference>
<dbReference type="Proteomes" id="UP000838412">
    <property type="component" value="Chromosome 13"/>
</dbReference>
<dbReference type="InterPro" id="IPR036938">
    <property type="entry name" value="PAP2/HPO_sf"/>
</dbReference>
<feature type="transmembrane region" description="Helical" evidence="6">
    <location>
        <begin position="20"/>
        <end position="39"/>
    </location>
</feature>
<dbReference type="SMART" id="SM00014">
    <property type="entry name" value="acidPPc"/>
    <property type="match status" value="1"/>
</dbReference>
<proteinExistence type="inferred from homology"/>
<evidence type="ECO:0000313" key="8">
    <source>
        <dbReference type="EMBL" id="CAH1243169.1"/>
    </source>
</evidence>
<protein>
    <submittedName>
        <fullName evidence="8">PLPPR2 protein</fullName>
    </submittedName>
</protein>
<evidence type="ECO:0000256" key="3">
    <source>
        <dbReference type="ARBA" id="ARBA00022692"/>
    </source>
</evidence>
<feature type="transmembrane region" description="Helical" evidence="6">
    <location>
        <begin position="131"/>
        <end position="156"/>
    </location>
</feature>
<dbReference type="GO" id="GO:0046839">
    <property type="term" value="P:phospholipid dephosphorylation"/>
    <property type="evidence" value="ECO:0007669"/>
    <property type="project" value="TreeGrafter"/>
</dbReference>
<keyword evidence="4 6" id="KW-1133">Transmembrane helix</keyword>
<sequence>MPTYTEQKPSASMGNSALPCLCWLELFLFGGLVTLAYLLHFTEIIPVVQQGFICQDLALSKPFAGPSEAVPWPVLYAMAFGAPVLLILVGELSPVLYQLGLGAMRDQTGTAGQQGVPTFLRRLVKFTGLHLFGGCSALVLCGLGQVMTGSLAPYFLSVCSPNYTLLPVVAASPDGPSCVPATFITDDICAGQAEDVYNARRSFPSLHATLSWYAAVFMALYASSALCLRGTRLIQPLLVMGLLALAFLSAASRVTEYRSHAVDVLGGSVLGAAIAVYLSVVVLGCFRTKPPVPGDAVGQGTPPEDRVAVITLPRLPNIPGGPGPSPRHYVSMTENGTGIQLTPPNVPYGSRMPTEEGTAAASAVAGGNLLQQIRQSRLQQL</sequence>
<comment type="subcellular location">
    <subcellularLocation>
        <location evidence="1">Membrane</location>
        <topology evidence="1">Multi-pass membrane protein</topology>
    </subcellularLocation>
</comment>
<name>A0A8J9YX06_BRALA</name>
<feature type="transmembrane region" description="Helical" evidence="6">
    <location>
        <begin position="233"/>
        <end position="252"/>
    </location>
</feature>
<keyword evidence="5 6" id="KW-0472">Membrane</keyword>
<evidence type="ECO:0000256" key="2">
    <source>
        <dbReference type="ARBA" id="ARBA00008816"/>
    </source>
</evidence>
<evidence type="ECO:0000259" key="7">
    <source>
        <dbReference type="SMART" id="SM00014"/>
    </source>
</evidence>
<feature type="transmembrane region" description="Helical" evidence="6">
    <location>
        <begin position="210"/>
        <end position="228"/>
    </location>
</feature>